<sequence>MQTKTKRKRLSRGGRWTEEERLQLVRLRDRNKHLAWDQFQKIYFPRRSYMALTKAYSVCCFFPFSFPSLRTTSFRSIPYWHLYVLLLLMFLLGCVGRRGLLTWNVCTYKDMKLKHTRDNAMVCTPSLDHKQKQQLLTRSLVPCQTNNTSNETTLPSKTNRPNKRPNTDERSVNERANKQARTAERDSTYVPEEDPESSDNGDIHEDGSLSPMHGRTRSSVNSLAKLRAQTVATQPISQNSRNTTSLQTSASDKTASKSPSQAKQTRGTERVMGSVHNNKPVSTTTAMQGISLPKANPGNSPSKASQPERASAQIESLSFGTAHDLFASFVKTIADYRKAYELLSKFPERQGNELNIWSHLDLISNALSYQSAQLLIEKQTRELQELRSENDTHKKGRESLEAELAKKDQQIKSSQSQGCKECRRLQERIATLEKKVSHYQHIGRQFFSDSEERQPPLGSPTSAAAISS</sequence>
<dbReference type="Proteomes" id="UP000033540">
    <property type="component" value="Unassembled WGS sequence"/>
</dbReference>
<feature type="compositionally biased region" description="Basic and acidic residues" evidence="2">
    <location>
        <begin position="165"/>
        <end position="187"/>
    </location>
</feature>
<keyword evidence="3" id="KW-0472">Membrane</keyword>
<keyword evidence="1" id="KW-0175">Coiled coil</keyword>
<gene>
    <name evidence="4" type="ORF">P875_00095367</name>
</gene>
<keyword evidence="3" id="KW-0812">Transmembrane</keyword>
<organism evidence="4 5">
    <name type="scientific">Aspergillus parasiticus (strain ATCC 56775 / NRRL 5862 / SRRC 143 / SU-1)</name>
    <dbReference type="NCBI Taxonomy" id="1403190"/>
    <lineage>
        <taxon>Eukaryota</taxon>
        <taxon>Fungi</taxon>
        <taxon>Dikarya</taxon>
        <taxon>Ascomycota</taxon>
        <taxon>Pezizomycotina</taxon>
        <taxon>Eurotiomycetes</taxon>
        <taxon>Eurotiomycetidae</taxon>
        <taxon>Eurotiales</taxon>
        <taxon>Aspergillaceae</taxon>
        <taxon>Aspergillus</taxon>
        <taxon>Aspergillus subgen. Circumdati</taxon>
    </lineage>
</organism>
<keyword evidence="3" id="KW-1133">Transmembrane helix</keyword>
<evidence type="ECO:0000256" key="1">
    <source>
        <dbReference type="SAM" id="Coils"/>
    </source>
</evidence>
<feature type="coiled-coil region" evidence="1">
    <location>
        <begin position="369"/>
        <end position="442"/>
    </location>
</feature>
<name>A0A0F0I5K5_ASPPU</name>
<feature type="compositionally biased region" description="Polar residues" evidence="2">
    <location>
        <begin position="459"/>
        <end position="468"/>
    </location>
</feature>
<feature type="compositionally biased region" description="Polar residues" evidence="2">
    <location>
        <begin position="230"/>
        <end position="265"/>
    </location>
</feature>
<feature type="transmembrane region" description="Helical" evidence="3">
    <location>
        <begin position="78"/>
        <end position="95"/>
    </location>
</feature>
<evidence type="ECO:0000313" key="4">
    <source>
        <dbReference type="EMBL" id="KJK62446.1"/>
    </source>
</evidence>
<evidence type="ECO:0000313" key="5">
    <source>
        <dbReference type="Proteomes" id="UP000033540"/>
    </source>
</evidence>
<protein>
    <submittedName>
        <fullName evidence="4">Uncharacterized protein</fullName>
    </submittedName>
</protein>
<feature type="region of interest" description="Disordered" evidence="2">
    <location>
        <begin position="445"/>
        <end position="468"/>
    </location>
</feature>
<dbReference type="OrthoDB" id="4492216at2759"/>
<accession>A0A0F0I5K5</accession>
<comment type="caution">
    <text evidence="4">The sequence shown here is derived from an EMBL/GenBank/DDBJ whole genome shotgun (WGS) entry which is preliminary data.</text>
</comment>
<dbReference type="EMBL" id="JZEE01000622">
    <property type="protein sequence ID" value="KJK62446.1"/>
    <property type="molecule type" value="Genomic_DNA"/>
</dbReference>
<evidence type="ECO:0000256" key="3">
    <source>
        <dbReference type="SAM" id="Phobius"/>
    </source>
</evidence>
<dbReference type="AlphaFoldDB" id="A0A0F0I5K5"/>
<feature type="compositionally biased region" description="Polar residues" evidence="2">
    <location>
        <begin position="139"/>
        <end position="159"/>
    </location>
</feature>
<reference evidence="4 5" key="1">
    <citation type="submission" date="2015-02" db="EMBL/GenBank/DDBJ databases">
        <title>Draft genome sequence of Aspergillus parasiticus SU-1.</title>
        <authorList>
            <person name="Yu J."/>
            <person name="Fedorova N."/>
            <person name="Yin Y."/>
            <person name="Losada L."/>
            <person name="Zafar N."/>
            <person name="Taujale R."/>
            <person name="Ehrlich K.C."/>
            <person name="Bhatnagar D."/>
            <person name="Cleveland T.E."/>
            <person name="Bennett J.W."/>
            <person name="Nierman W.C."/>
        </authorList>
    </citation>
    <scope>NUCLEOTIDE SEQUENCE [LARGE SCALE GENOMIC DNA]</scope>
    <source>
        <strain evidence="5">ATCC 56775 / NRRL 5862 / SRRC 143 / SU-1</strain>
    </source>
</reference>
<feature type="compositionally biased region" description="Polar residues" evidence="2">
    <location>
        <begin position="275"/>
        <end position="288"/>
    </location>
</feature>
<evidence type="ECO:0000256" key="2">
    <source>
        <dbReference type="SAM" id="MobiDB-lite"/>
    </source>
</evidence>
<proteinExistence type="predicted"/>
<feature type="region of interest" description="Disordered" evidence="2">
    <location>
        <begin position="139"/>
        <end position="312"/>
    </location>
</feature>